<feature type="non-terminal residue" evidence="1">
    <location>
        <position position="1"/>
    </location>
</feature>
<evidence type="ECO:0000313" key="1">
    <source>
        <dbReference type="EMBL" id="KXN69275.1"/>
    </source>
</evidence>
<organism evidence="1 2">
    <name type="scientific">Conidiobolus coronatus (strain ATCC 28846 / CBS 209.66 / NRRL 28638)</name>
    <name type="common">Delacroixia coronata</name>
    <dbReference type="NCBI Taxonomy" id="796925"/>
    <lineage>
        <taxon>Eukaryota</taxon>
        <taxon>Fungi</taxon>
        <taxon>Fungi incertae sedis</taxon>
        <taxon>Zoopagomycota</taxon>
        <taxon>Entomophthoromycotina</taxon>
        <taxon>Entomophthoromycetes</taxon>
        <taxon>Entomophthorales</taxon>
        <taxon>Ancylistaceae</taxon>
        <taxon>Conidiobolus</taxon>
    </lineage>
</organism>
<proteinExistence type="predicted"/>
<dbReference type="EMBL" id="KQ964541">
    <property type="protein sequence ID" value="KXN69275.1"/>
    <property type="molecule type" value="Genomic_DNA"/>
</dbReference>
<accession>A0A137P2L4</accession>
<keyword evidence="2" id="KW-1185">Reference proteome</keyword>
<sequence>LVQSINKYDYKSYYILDKDSCIVANKDTGNKPTIQFCNDGYEITNQTLILPRNTFPICAYFPEWYGLTAESYRGFIKEGFSDGNSTYEESMKKCTTELSSVSKSRFKEMYKVNAHELMCMRVSEYSVISFGRDAELVELREKIESLIQDKVKWNNVEFQAELIMSSFCFATNKQSCIASVKHLLDERNNSVINLLGYNIQSAPTTWLYADGIHIIILHILTEIMGMSLKLKVIRGINYYAISPSASSGDYTEYESGLIGGLPGYY</sequence>
<gene>
    <name evidence="1" type="ORF">CONCODRAFT_8340</name>
</gene>
<name>A0A137P2L4_CONC2</name>
<protein>
    <submittedName>
        <fullName evidence="1">Uncharacterized protein</fullName>
    </submittedName>
</protein>
<dbReference type="AlphaFoldDB" id="A0A137P2L4"/>
<reference evidence="1 2" key="1">
    <citation type="journal article" date="2015" name="Genome Biol. Evol.">
        <title>Phylogenomic analyses indicate that early fungi evolved digesting cell walls of algal ancestors of land plants.</title>
        <authorList>
            <person name="Chang Y."/>
            <person name="Wang S."/>
            <person name="Sekimoto S."/>
            <person name="Aerts A.L."/>
            <person name="Choi C."/>
            <person name="Clum A."/>
            <person name="LaButti K.M."/>
            <person name="Lindquist E.A."/>
            <person name="Yee Ngan C."/>
            <person name="Ohm R.A."/>
            <person name="Salamov A.A."/>
            <person name="Grigoriev I.V."/>
            <person name="Spatafora J.W."/>
            <person name="Berbee M.L."/>
        </authorList>
    </citation>
    <scope>NUCLEOTIDE SEQUENCE [LARGE SCALE GENOMIC DNA]</scope>
    <source>
        <strain evidence="1 2">NRRL 28638</strain>
    </source>
</reference>
<dbReference type="Proteomes" id="UP000070444">
    <property type="component" value="Unassembled WGS sequence"/>
</dbReference>
<evidence type="ECO:0000313" key="2">
    <source>
        <dbReference type="Proteomes" id="UP000070444"/>
    </source>
</evidence>